<proteinExistence type="predicted"/>
<reference evidence="1" key="1">
    <citation type="submission" date="2022-07" db="EMBL/GenBank/DDBJ databases">
        <title>Phylogenomic reconstructions and comparative analyses of Kickxellomycotina fungi.</title>
        <authorList>
            <person name="Reynolds N.K."/>
            <person name="Stajich J.E."/>
            <person name="Barry K."/>
            <person name="Grigoriev I.V."/>
            <person name="Crous P."/>
            <person name="Smith M.E."/>
        </authorList>
    </citation>
    <scope>NUCLEOTIDE SEQUENCE</scope>
    <source>
        <strain evidence="1">NRRL 5244</strain>
    </source>
</reference>
<organism evidence="1 2">
    <name type="scientific">Linderina macrospora</name>
    <dbReference type="NCBI Taxonomy" id="4868"/>
    <lineage>
        <taxon>Eukaryota</taxon>
        <taxon>Fungi</taxon>
        <taxon>Fungi incertae sedis</taxon>
        <taxon>Zoopagomycota</taxon>
        <taxon>Kickxellomycotina</taxon>
        <taxon>Kickxellomycetes</taxon>
        <taxon>Kickxellales</taxon>
        <taxon>Kickxellaceae</taxon>
        <taxon>Linderina</taxon>
    </lineage>
</organism>
<sequence length="114" mass="12481">MQFKFIALAAVAGQAAATLDILTNSQISERLFGLSTEQVKNIDRAIHEATTPIVQVASQIVRSMRPTFEEAITDSQKIVREAAQVVNQAFTPDVRAKIRTSVMNAVKTTLDSHI</sequence>
<accession>A0ACC1J1Z2</accession>
<dbReference type="Proteomes" id="UP001150603">
    <property type="component" value="Unassembled WGS sequence"/>
</dbReference>
<keyword evidence="2" id="KW-1185">Reference proteome</keyword>
<dbReference type="EMBL" id="JANBPW010004620">
    <property type="protein sequence ID" value="KAJ1934503.1"/>
    <property type="molecule type" value="Genomic_DNA"/>
</dbReference>
<comment type="caution">
    <text evidence="1">The sequence shown here is derived from an EMBL/GenBank/DDBJ whole genome shotgun (WGS) entry which is preliminary data.</text>
</comment>
<name>A0ACC1J1Z2_9FUNG</name>
<protein>
    <submittedName>
        <fullName evidence="1">Uncharacterized protein</fullName>
    </submittedName>
</protein>
<evidence type="ECO:0000313" key="2">
    <source>
        <dbReference type="Proteomes" id="UP001150603"/>
    </source>
</evidence>
<evidence type="ECO:0000313" key="1">
    <source>
        <dbReference type="EMBL" id="KAJ1934503.1"/>
    </source>
</evidence>
<gene>
    <name evidence="1" type="ORF">FBU59_005675</name>
</gene>